<sequence length="211" mass="24608">MKILLFLLFNFSFLFAQNKSSTVYKEYYENSSVIKVKGFMSDIGTKEGLWNRYTKNGVLGITGNFENDREIGIWKEFYESGKIMKTANYINGKKALQKYYYESGTLISETNYINGKKEGEVIVYWENGKIKSKENYLHNNQIGKFSIYSKNEILIGEGTYSNDSNEIGIWKYFFADGTIRQEIDYSSEKEKKETTYDSSGKIIDVKYEKRL</sequence>
<dbReference type="EMBL" id="JAGYVZ010000005">
    <property type="protein sequence ID" value="MBS7230778.1"/>
    <property type="molecule type" value="Genomic_DNA"/>
</dbReference>
<name>A0ABS5P8Y9_9FLAO</name>
<dbReference type="Proteomes" id="UP000722625">
    <property type="component" value="Unassembled WGS sequence"/>
</dbReference>
<evidence type="ECO:0000256" key="1">
    <source>
        <dbReference type="SAM" id="SignalP"/>
    </source>
</evidence>
<protein>
    <recommendedName>
        <fullName evidence="4">Toxin-antitoxin system YwqK family antitoxin</fullName>
    </recommendedName>
</protein>
<keyword evidence="1" id="KW-0732">Signal</keyword>
<evidence type="ECO:0008006" key="4">
    <source>
        <dbReference type="Google" id="ProtNLM"/>
    </source>
</evidence>
<dbReference type="RefSeq" id="WP_213296876.1">
    <property type="nucleotide sequence ID" value="NZ_JAGYVZ010000005.1"/>
</dbReference>
<organism evidence="2 3">
    <name type="scientific">Flavobacterium psychroterrae</name>
    <dbReference type="NCBI Taxonomy" id="2133767"/>
    <lineage>
        <taxon>Bacteria</taxon>
        <taxon>Pseudomonadati</taxon>
        <taxon>Bacteroidota</taxon>
        <taxon>Flavobacteriia</taxon>
        <taxon>Flavobacteriales</taxon>
        <taxon>Flavobacteriaceae</taxon>
        <taxon>Flavobacterium</taxon>
    </lineage>
</organism>
<dbReference type="Pfam" id="PF07661">
    <property type="entry name" value="MORN_2"/>
    <property type="match status" value="4"/>
</dbReference>
<dbReference type="Gene3D" id="3.90.930.1">
    <property type="match status" value="2"/>
</dbReference>
<accession>A0ABS5P8Y9</accession>
<comment type="caution">
    <text evidence="2">The sequence shown here is derived from an EMBL/GenBank/DDBJ whole genome shotgun (WGS) entry which is preliminary data.</text>
</comment>
<feature type="chain" id="PRO_5047133409" description="Toxin-antitoxin system YwqK family antitoxin" evidence="1">
    <location>
        <begin position="17"/>
        <end position="211"/>
    </location>
</feature>
<dbReference type="SUPFAM" id="SSF82185">
    <property type="entry name" value="Histone H3 K4-specific methyltransferase SET7/9 N-terminal domain"/>
    <property type="match status" value="1"/>
</dbReference>
<reference evidence="2 3" key="1">
    <citation type="journal article" date="2018" name="Int. J. Syst. Evol. Microbiol.">
        <title>Flavobacterium chryseum sp. nov. and Flavobacterium psychroterrae sp. nov., novel environmental bacteria isolated from Antarctica.</title>
        <authorList>
            <person name="Kralova S."/>
            <person name="Svec P."/>
            <person name="Busse H.J."/>
            <person name="Stankova E."/>
            <person name="Vaczi P."/>
            <person name="Sedlacek I."/>
        </authorList>
    </citation>
    <scope>NUCLEOTIDE SEQUENCE [LARGE SCALE GENOMIC DNA]</scope>
    <source>
        <strain evidence="2 3">CCM 8827</strain>
    </source>
</reference>
<dbReference type="PANTHER" id="PTHR33706">
    <property type="entry name" value="MORN VARIANT REPEAT PROTEIN"/>
    <property type="match status" value="1"/>
</dbReference>
<dbReference type="PANTHER" id="PTHR33706:SF1">
    <property type="entry name" value="TPR REPEAT PROTEIN"/>
    <property type="match status" value="1"/>
</dbReference>
<evidence type="ECO:0000313" key="2">
    <source>
        <dbReference type="EMBL" id="MBS7230778.1"/>
    </source>
</evidence>
<dbReference type="InterPro" id="IPR011652">
    <property type="entry name" value="MORN_2"/>
</dbReference>
<keyword evidence="3" id="KW-1185">Reference proteome</keyword>
<evidence type="ECO:0000313" key="3">
    <source>
        <dbReference type="Proteomes" id="UP000722625"/>
    </source>
</evidence>
<gene>
    <name evidence="2" type="ORF">KHA90_07060</name>
</gene>
<feature type="signal peptide" evidence="1">
    <location>
        <begin position="1"/>
        <end position="16"/>
    </location>
</feature>
<proteinExistence type="predicted"/>